<name>A0A1Z9Z1F9_9GAMM</name>
<evidence type="ECO:0000313" key="1">
    <source>
        <dbReference type="EMBL" id="OUY08252.1"/>
    </source>
</evidence>
<accession>A0A1Z9Z1F9</accession>
<dbReference type="Pfam" id="PF06996">
    <property type="entry name" value="T6SS_TssG"/>
    <property type="match status" value="1"/>
</dbReference>
<dbReference type="InterPro" id="IPR010732">
    <property type="entry name" value="T6SS_TssG-like"/>
</dbReference>
<dbReference type="PANTHER" id="PTHR35564:SF4">
    <property type="entry name" value="CYTOPLASMIC PROTEIN"/>
    <property type="match status" value="1"/>
</dbReference>
<dbReference type="EMBL" id="NEXX01000001">
    <property type="protein sequence ID" value="OUY08252.1"/>
    <property type="molecule type" value="Genomic_DNA"/>
</dbReference>
<sequence>MEQNKGFQLLKDEKIDNIPYLFDMGLFTLLRSLENIFELQQKLGDELRFGKNNFRFGQSAHMSFQPRQVRQIEQKNKYVKVDINGFGLFGPNGPLPLHITEYIYEKKIHQKEQTFNDFLDIFHHRLISLFYKSWRNAQDVISLDNQDIWQFSRYIASLTGSADHQNLKKDIHIYNKFYYTGYLLNQNIPVNNLKDILSQYFDVPIEIKENIGQWIYAKEFSTYLSYTKENVLGQGLLIGDKIFDATQKFRIVIGPLAPNVYLKFLPGNILAKKLIAWVEQYIRYQYQWDVEIIIDRPKIIQQTLGGELSLGFTSWIGQPQQDPIVIIQY</sequence>
<dbReference type="OrthoDB" id="1523296at2"/>
<dbReference type="AlphaFoldDB" id="A0A1Z9Z1F9"/>
<gene>
    <name evidence="1" type="ORF">CAP51_01115</name>
</gene>
<dbReference type="PANTHER" id="PTHR35564">
    <property type="match status" value="1"/>
</dbReference>
<evidence type="ECO:0000313" key="2">
    <source>
        <dbReference type="Proteomes" id="UP000196536"/>
    </source>
</evidence>
<reference evidence="1 2" key="1">
    <citation type="submission" date="2017-05" db="EMBL/GenBank/DDBJ databases">
        <title>Acinetobacter populi ANC 5415 (= PBJ7), whole genome shotgun sequencing project.</title>
        <authorList>
            <person name="Nemec A."/>
            <person name="Radolfova-Krizova L."/>
        </authorList>
    </citation>
    <scope>NUCLEOTIDE SEQUENCE [LARGE SCALE GENOMIC DNA]</scope>
    <source>
        <strain evidence="1 2">PBJ7</strain>
    </source>
</reference>
<dbReference type="RefSeq" id="WP_087618894.1">
    <property type="nucleotide sequence ID" value="NZ_NEXX01000001.1"/>
</dbReference>
<dbReference type="Proteomes" id="UP000196536">
    <property type="component" value="Unassembled WGS sequence"/>
</dbReference>
<comment type="caution">
    <text evidence="1">The sequence shown here is derived from an EMBL/GenBank/DDBJ whole genome shotgun (WGS) entry which is preliminary data.</text>
</comment>
<protein>
    <submittedName>
        <fullName evidence="1">Type VI secretion protein</fullName>
    </submittedName>
</protein>
<dbReference type="NCBIfam" id="TIGR03347">
    <property type="entry name" value="VI_chp_1"/>
    <property type="match status" value="1"/>
</dbReference>
<organism evidence="1 2">
    <name type="scientific">Acinetobacter populi</name>
    <dbReference type="NCBI Taxonomy" id="1582270"/>
    <lineage>
        <taxon>Bacteria</taxon>
        <taxon>Pseudomonadati</taxon>
        <taxon>Pseudomonadota</taxon>
        <taxon>Gammaproteobacteria</taxon>
        <taxon>Moraxellales</taxon>
        <taxon>Moraxellaceae</taxon>
        <taxon>Acinetobacter</taxon>
    </lineage>
</organism>
<proteinExistence type="predicted"/>
<keyword evidence="2" id="KW-1185">Reference proteome</keyword>